<dbReference type="AlphaFoldDB" id="A0A8B8BXY2"/>
<evidence type="ECO:0000313" key="1">
    <source>
        <dbReference type="Proteomes" id="UP000694844"/>
    </source>
</evidence>
<keyword evidence="1" id="KW-1185">Reference proteome</keyword>
<protein>
    <submittedName>
        <fullName evidence="2">Uncharacterized protein LOC111114254</fullName>
    </submittedName>
</protein>
<dbReference type="GeneID" id="111114254"/>
<dbReference type="Proteomes" id="UP000694844">
    <property type="component" value="Chromosome 9"/>
</dbReference>
<dbReference type="OrthoDB" id="6194340at2759"/>
<dbReference type="SUPFAM" id="SSF101898">
    <property type="entry name" value="NHL repeat"/>
    <property type="match status" value="1"/>
</dbReference>
<sequence>MSGAVSPPPAKPLSDKPRILTNIHTGYRVLYNVSCLSDEEIWTSGSNNIMNLYNLKGELLKSVLTKSRNEPRDIAMTRSGDLVYADSRDNSINLVSGTQIHTLITLRGWSPRGLCSTSSGDLLVIMDSDDGEQTKVVCYSGSTEKHCIQWDDQGNSLYSSGNIKYLSENRNLDICVADFDALAVVVVSAAGKLRFRYTCPSSGLGKSFYLVGITTDSRGNIL</sequence>
<organism evidence="1 2">
    <name type="scientific">Crassostrea virginica</name>
    <name type="common">Eastern oyster</name>
    <dbReference type="NCBI Taxonomy" id="6565"/>
    <lineage>
        <taxon>Eukaryota</taxon>
        <taxon>Metazoa</taxon>
        <taxon>Spiralia</taxon>
        <taxon>Lophotrochozoa</taxon>
        <taxon>Mollusca</taxon>
        <taxon>Bivalvia</taxon>
        <taxon>Autobranchia</taxon>
        <taxon>Pteriomorphia</taxon>
        <taxon>Ostreida</taxon>
        <taxon>Ostreoidea</taxon>
        <taxon>Ostreidae</taxon>
        <taxon>Crassostrea</taxon>
    </lineage>
</organism>
<dbReference type="Gene3D" id="2.120.10.30">
    <property type="entry name" value="TolB, C-terminal domain"/>
    <property type="match status" value="1"/>
</dbReference>
<evidence type="ECO:0000313" key="2">
    <source>
        <dbReference type="RefSeq" id="XP_022308247.1"/>
    </source>
</evidence>
<name>A0A8B8BXY2_CRAVI</name>
<dbReference type="RefSeq" id="XP_022308247.1">
    <property type="nucleotide sequence ID" value="XM_022452539.1"/>
</dbReference>
<dbReference type="InterPro" id="IPR011042">
    <property type="entry name" value="6-blade_b-propeller_TolB-like"/>
</dbReference>
<dbReference type="KEGG" id="cvn:111114254"/>
<gene>
    <name evidence="2" type="primary">LOC111114254</name>
</gene>
<accession>A0A8B8BXY2</accession>
<reference evidence="2" key="1">
    <citation type="submission" date="2025-08" db="UniProtKB">
        <authorList>
            <consortium name="RefSeq"/>
        </authorList>
    </citation>
    <scope>IDENTIFICATION</scope>
    <source>
        <tissue evidence="2">Whole sample</tissue>
    </source>
</reference>
<proteinExistence type="predicted"/>